<dbReference type="AlphaFoldDB" id="A0AAP8MVZ6"/>
<dbReference type="RefSeq" id="WP_102477792.1">
    <property type="nucleotide sequence ID" value="NZ_MDBO01000075.1"/>
</dbReference>
<dbReference type="Pfam" id="PF07102">
    <property type="entry name" value="YbcO"/>
    <property type="match status" value="1"/>
</dbReference>
<gene>
    <name evidence="1" type="ORF">BCS93_11215</name>
</gene>
<comment type="caution">
    <text evidence="1">The sequence shown here is derived from an EMBL/GenBank/DDBJ whole genome shotgun (WGS) entry which is preliminary data.</text>
</comment>
<dbReference type="EMBL" id="MDBO01000075">
    <property type="protein sequence ID" value="PMP10237.1"/>
    <property type="molecule type" value="Genomic_DNA"/>
</dbReference>
<dbReference type="InterPro" id="IPR010774">
    <property type="entry name" value="YbcO"/>
</dbReference>
<name>A0AAP8MVZ6_9VIBR</name>
<dbReference type="Proteomes" id="UP000235611">
    <property type="component" value="Unassembled WGS sequence"/>
</dbReference>
<evidence type="ECO:0008006" key="3">
    <source>
        <dbReference type="Google" id="ProtNLM"/>
    </source>
</evidence>
<evidence type="ECO:0000313" key="1">
    <source>
        <dbReference type="EMBL" id="PMP10237.1"/>
    </source>
</evidence>
<dbReference type="Gene3D" id="3.30.50.20">
    <property type="entry name" value="prophage-derive protein ybcO"/>
    <property type="match status" value="1"/>
</dbReference>
<organism evidence="1 2">
    <name type="scientific">Vibrio breoganii</name>
    <dbReference type="NCBI Taxonomy" id="553239"/>
    <lineage>
        <taxon>Bacteria</taxon>
        <taxon>Pseudomonadati</taxon>
        <taxon>Pseudomonadota</taxon>
        <taxon>Gammaproteobacteria</taxon>
        <taxon>Vibrionales</taxon>
        <taxon>Vibrionaceae</taxon>
        <taxon>Vibrio</taxon>
    </lineage>
</organism>
<evidence type="ECO:0000313" key="2">
    <source>
        <dbReference type="Proteomes" id="UP000235611"/>
    </source>
</evidence>
<reference evidence="2" key="1">
    <citation type="submission" date="2016-07" db="EMBL/GenBank/DDBJ databases">
        <title>Nontailed viruses are major unrecognized killers of bacteria in the ocean.</title>
        <authorList>
            <person name="Kauffman K."/>
            <person name="Hussain F."/>
            <person name="Yang J."/>
            <person name="Arevalo P."/>
            <person name="Brown J."/>
            <person name="Cutler M."/>
            <person name="Kelly L."/>
            <person name="Polz M.F."/>
        </authorList>
    </citation>
    <scope>NUCLEOTIDE SEQUENCE [LARGE SCALE GENOMIC DNA]</scope>
    <source>
        <strain evidence="2">10N.222.49.A5</strain>
    </source>
</reference>
<accession>A0AAP8MVZ6</accession>
<sequence>MSVRSKKIRESANGEACALRLGGICNFNPETTVYAHVGRDRGMGFKCSDLIGVYACHACHSEIDSHSRCQYADDINRALEETINKLEDKGLVEVK</sequence>
<proteinExistence type="predicted"/>
<protein>
    <recommendedName>
        <fullName evidence="3">DUF1364 domain-containing protein</fullName>
    </recommendedName>
</protein>